<evidence type="ECO:0000313" key="1">
    <source>
        <dbReference type="EMBL" id="KAK2846486.1"/>
    </source>
</evidence>
<proteinExistence type="predicted"/>
<dbReference type="AlphaFoldDB" id="A0AA88MYX3"/>
<dbReference type="EMBL" id="JAUPFM010000007">
    <property type="protein sequence ID" value="KAK2846486.1"/>
    <property type="molecule type" value="Genomic_DNA"/>
</dbReference>
<name>A0AA88MYX3_CHASR</name>
<dbReference type="PANTHER" id="PTHR47510:SF3">
    <property type="entry name" value="ENDO_EXONUCLEASE_PHOSPHATASE DOMAIN-CONTAINING PROTEIN"/>
    <property type="match status" value="1"/>
</dbReference>
<dbReference type="Proteomes" id="UP001187415">
    <property type="component" value="Unassembled WGS sequence"/>
</dbReference>
<keyword evidence="2" id="KW-1185">Reference proteome</keyword>
<reference evidence="1" key="1">
    <citation type="submission" date="2023-07" db="EMBL/GenBank/DDBJ databases">
        <title>Chromosome-level Genome Assembly of Striped Snakehead (Channa striata).</title>
        <authorList>
            <person name="Liu H."/>
        </authorList>
    </citation>
    <scope>NUCLEOTIDE SEQUENCE</scope>
    <source>
        <strain evidence="1">Gz</strain>
        <tissue evidence="1">Muscle</tissue>
    </source>
</reference>
<dbReference type="SUPFAM" id="SSF56219">
    <property type="entry name" value="DNase I-like"/>
    <property type="match status" value="1"/>
</dbReference>
<evidence type="ECO:0000313" key="2">
    <source>
        <dbReference type="Proteomes" id="UP001187415"/>
    </source>
</evidence>
<sequence length="321" mass="35415">MDELAALIRLQGVYRESSLLCFTETCLNQDTPDSVVSVNGYTLVQADRSAAESGKKKGGGLAVFVNNRCCNPGHITVKRQLCSKDVELVAVSIRPYYLPQEFSHVLAVTVCIPPSADAAAACECVHSTVSQLQTQHPQALILISEDFNHACLPLSATLPNFTQYVNCHTRDNKTLDLLYANTKNAYTSTPLPPLGRSDHNLVFLSPAYTPGVKKQTPQVKTVKIWTEEAREQLRTAVLKSRTGTFSAVHMGTTLTNLLVYSYLLCNKPDIAILICYIFQCKYVYVFSLPLNFEMPFQLICNAHCPVQILCSLSMAANFPTV</sequence>
<gene>
    <name evidence="1" type="ORF">Q5P01_009485</name>
</gene>
<protein>
    <submittedName>
        <fullName evidence="1">Uncharacterized protein</fullName>
    </submittedName>
</protein>
<organism evidence="1 2">
    <name type="scientific">Channa striata</name>
    <name type="common">Snakehead murrel</name>
    <name type="synonym">Ophicephalus striatus</name>
    <dbReference type="NCBI Taxonomy" id="64152"/>
    <lineage>
        <taxon>Eukaryota</taxon>
        <taxon>Metazoa</taxon>
        <taxon>Chordata</taxon>
        <taxon>Craniata</taxon>
        <taxon>Vertebrata</taxon>
        <taxon>Euteleostomi</taxon>
        <taxon>Actinopterygii</taxon>
        <taxon>Neopterygii</taxon>
        <taxon>Teleostei</taxon>
        <taxon>Neoteleostei</taxon>
        <taxon>Acanthomorphata</taxon>
        <taxon>Anabantaria</taxon>
        <taxon>Anabantiformes</taxon>
        <taxon>Channoidei</taxon>
        <taxon>Channidae</taxon>
        <taxon>Channa</taxon>
    </lineage>
</organism>
<comment type="caution">
    <text evidence="1">The sequence shown here is derived from an EMBL/GenBank/DDBJ whole genome shotgun (WGS) entry which is preliminary data.</text>
</comment>
<accession>A0AA88MYX3</accession>
<dbReference type="PANTHER" id="PTHR47510">
    <property type="entry name" value="REVERSE TRANSCRIPTASE DOMAIN-CONTAINING PROTEIN"/>
    <property type="match status" value="1"/>
</dbReference>
<dbReference type="InterPro" id="IPR036691">
    <property type="entry name" value="Endo/exonu/phosph_ase_sf"/>
</dbReference>